<organism evidence="8 9">
    <name type="scientific">Hevea brasiliensis</name>
    <name type="common">Para rubber tree</name>
    <name type="synonym">Siphonia brasiliensis</name>
    <dbReference type="NCBI Taxonomy" id="3981"/>
    <lineage>
        <taxon>Eukaryota</taxon>
        <taxon>Viridiplantae</taxon>
        <taxon>Streptophyta</taxon>
        <taxon>Embryophyta</taxon>
        <taxon>Tracheophyta</taxon>
        <taxon>Spermatophyta</taxon>
        <taxon>Magnoliopsida</taxon>
        <taxon>eudicotyledons</taxon>
        <taxon>Gunneridae</taxon>
        <taxon>Pentapetalae</taxon>
        <taxon>rosids</taxon>
        <taxon>fabids</taxon>
        <taxon>Malpighiales</taxon>
        <taxon>Euphorbiaceae</taxon>
        <taxon>Crotonoideae</taxon>
        <taxon>Micrandreae</taxon>
        <taxon>Hevea</taxon>
    </lineage>
</organism>
<dbReference type="InterPro" id="IPR049176">
    <property type="entry name" value="COG5_N"/>
</dbReference>
<evidence type="ECO:0000256" key="1">
    <source>
        <dbReference type="ARBA" id="ARBA00004395"/>
    </source>
</evidence>
<dbReference type="Pfam" id="PF20649">
    <property type="entry name" value="COG5_C"/>
    <property type="match status" value="1"/>
</dbReference>
<dbReference type="EMBL" id="JARPOI010000016">
    <property type="protein sequence ID" value="KAJ9147143.1"/>
    <property type="molecule type" value="Genomic_DNA"/>
</dbReference>
<dbReference type="Proteomes" id="UP001174677">
    <property type="component" value="Chromosome 16"/>
</dbReference>
<name>A0ABQ9KRU8_HEVBR</name>
<feature type="compositionally biased region" description="Low complexity" evidence="5">
    <location>
        <begin position="10"/>
        <end position="25"/>
    </location>
</feature>
<evidence type="ECO:0000259" key="6">
    <source>
        <dbReference type="Pfam" id="PF10392"/>
    </source>
</evidence>
<keyword evidence="3" id="KW-0333">Golgi apparatus</keyword>
<proteinExistence type="predicted"/>
<dbReference type="InterPro" id="IPR019465">
    <property type="entry name" value="Cog5"/>
</dbReference>
<dbReference type="PANTHER" id="PTHR13228:SF3">
    <property type="entry name" value="CONSERVED OLIGOMERIC GOLGI COMPLEX SUBUNIT 5"/>
    <property type="match status" value="1"/>
</dbReference>
<keyword evidence="9" id="KW-1185">Reference proteome</keyword>
<feature type="domain" description="Conserved oligomeric Golgi complex subunit 5 helical" evidence="7">
    <location>
        <begin position="218"/>
        <end position="421"/>
    </location>
</feature>
<evidence type="ECO:0000256" key="5">
    <source>
        <dbReference type="SAM" id="MobiDB-lite"/>
    </source>
</evidence>
<dbReference type="Pfam" id="PF10392">
    <property type="entry name" value="COG5_N"/>
    <property type="match status" value="1"/>
</dbReference>
<dbReference type="PANTHER" id="PTHR13228">
    <property type="entry name" value="CONSERVED OLIGOMERIC GOLGI COMPLEX COMPONENT 5"/>
    <property type="match status" value="1"/>
</dbReference>
<evidence type="ECO:0000313" key="9">
    <source>
        <dbReference type="Proteomes" id="UP001174677"/>
    </source>
</evidence>
<evidence type="ECO:0000259" key="7">
    <source>
        <dbReference type="Pfam" id="PF20649"/>
    </source>
</evidence>
<protein>
    <recommendedName>
        <fullName evidence="2">Conserved oligomeric Golgi complex subunit 5</fullName>
    </recommendedName>
</protein>
<gene>
    <name evidence="8" type="ORF">P3X46_029335</name>
</gene>
<feature type="region of interest" description="Disordered" evidence="5">
    <location>
        <begin position="1"/>
        <end position="45"/>
    </location>
</feature>
<evidence type="ECO:0000256" key="4">
    <source>
        <dbReference type="ARBA" id="ARBA00023136"/>
    </source>
</evidence>
<comment type="caution">
    <text evidence="8">The sequence shown here is derived from an EMBL/GenBank/DDBJ whole genome shotgun (WGS) entry which is preliminary data.</text>
</comment>
<sequence length="842" mass="92427">MASPAALQRSPLPSSATTSSSASPLQRLSTFKNPSSSSHLPPTTAAASPLDSFAKDPILSPFLSPSFSSTSFSSAALSSGSPASTAEHLHHAIRLLESQLRTEVLSRHTELLNQLSSLKHAEHALSTIRSAVSSLQSSVRRVRSELSEPHKSIQSKTLQLSNLHCTTEILQHTIRALRLSKKLRDLISASETEPEKLDLAKAAQLHCEILNMCSEYDLMGIDCIDEELNWVKEIGERLRDEAMKVLERGMEGLNQAEVGTGLQVFYNLGELKVTVEQLVNKYKGIGVKSVSVALDMKAISSGGGYGPGGVRGSGTPQIGGGARAREAIWQRMGTCMDKLHSVVVAVWHLQRVLSKKRDPFTHVLLLDEVIKEGDSMLTDRVWEALVKAFASQMKSAFTASSFVKEIFTVGYPKLFSLIENLLERISRDTDVKGVFPAISLEGKEEMVQAIEIFRTAFLALCFGGLSDLVNTVFPVSSRGSVPTKDQISRIISRIQEEIEAVQLDGRLTLLLLREIGKVLLLLAERAEYQISAGHEARQIAGLATPAQVKNFALCQHLQEVHTRISSMIVGLPAIAADVLSPSLGAIYGVARESVTPLFKAMVDCLESCILQIHEQNFGVLGMDAAMDNNASPYMEELQKCILHFRTEFLCRLLPSSANPTTAGAETICTQLVRSMASRVLTFFIRHASLVRPLSESGKLRMARDMAELELAVGQNLFPVEQLGPPYRALRAFRPLIFLETSQLEASPLLQDLPPSVILHHLYSRGPDELQSPLQRNKLTPLQYSLWLDSQGEDQIWKGIKATLDDYAVKVRSRGDKEFSPVYPLMLRLGSSLTENAPVSQKP</sequence>
<dbReference type="InterPro" id="IPR048485">
    <property type="entry name" value="COG5_helical"/>
</dbReference>
<comment type="subcellular location">
    <subcellularLocation>
        <location evidence="1">Golgi apparatus membrane</location>
        <topology evidence="1">Peripheral membrane protein</topology>
    </subcellularLocation>
</comment>
<evidence type="ECO:0000313" key="8">
    <source>
        <dbReference type="EMBL" id="KAJ9147143.1"/>
    </source>
</evidence>
<feature type="compositionally biased region" description="Polar residues" evidence="5">
    <location>
        <begin position="26"/>
        <end position="41"/>
    </location>
</feature>
<reference evidence="8" key="1">
    <citation type="journal article" date="2023" name="Plant Biotechnol. J.">
        <title>Chromosome-level wild Hevea brasiliensis genome provides new tools for genomic-assisted breeding and valuable loci to elevate rubber yield.</title>
        <authorList>
            <person name="Cheng H."/>
            <person name="Song X."/>
            <person name="Hu Y."/>
            <person name="Wu T."/>
            <person name="Yang Q."/>
            <person name="An Z."/>
            <person name="Feng S."/>
            <person name="Deng Z."/>
            <person name="Wu W."/>
            <person name="Zeng X."/>
            <person name="Tu M."/>
            <person name="Wang X."/>
            <person name="Huang H."/>
        </authorList>
    </citation>
    <scope>NUCLEOTIDE SEQUENCE</scope>
    <source>
        <strain evidence="8">MT/VB/25A 57/8</strain>
    </source>
</reference>
<accession>A0ABQ9KRU8</accession>
<evidence type="ECO:0000256" key="2">
    <source>
        <dbReference type="ARBA" id="ARBA00020974"/>
    </source>
</evidence>
<evidence type="ECO:0000256" key="3">
    <source>
        <dbReference type="ARBA" id="ARBA00023034"/>
    </source>
</evidence>
<keyword evidence="4" id="KW-0472">Membrane</keyword>
<feature type="domain" description="Conserved oligomeric Golgi complex subunit 5 N-terminal" evidence="6">
    <location>
        <begin position="60"/>
        <end position="183"/>
    </location>
</feature>